<keyword evidence="2" id="KW-1185">Reference proteome</keyword>
<reference evidence="1" key="2">
    <citation type="submission" date="2015-03" db="UniProtKB">
        <authorList>
            <consortium name="EnsemblPlants"/>
        </authorList>
    </citation>
    <scope>IDENTIFICATION</scope>
</reference>
<dbReference type="AlphaFoldDB" id="A0A0D3G0Y8"/>
<evidence type="ECO:0000313" key="1">
    <source>
        <dbReference type="EnsemblPlants" id="OBART04G27530.1"/>
    </source>
</evidence>
<accession>A0A0D3G0Y8</accession>
<dbReference type="PaxDb" id="65489-OBART04G27530.1"/>
<reference evidence="1" key="1">
    <citation type="journal article" date="2009" name="Rice">
        <title>De Novo Next Generation Sequencing of Plant Genomes.</title>
        <authorList>
            <person name="Rounsley S."/>
            <person name="Marri P.R."/>
            <person name="Yu Y."/>
            <person name="He R."/>
            <person name="Sisneros N."/>
            <person name="Goicoechea J.L."/>
            <person name="Lee S.J."/>
            <person name="Angelova A."/>
            <person name="Kudrna D."/>
            <person name="Luo M."/>
            <person name="Affourtit J."/>
            <person name="Desany B."/>
            <person name="Knight J."/>
            <person name="Niazi F."/>
            <person name="Egholm M."/>
            <person name="Wing R.A."/>
        </authorList>
    </citation>
    <scope>NUCLEOTIDE SEQUENCE [LARGE SCALE GENOMIC DNA]</scope>
    <source>
        <strain evidence="1">cv. IRGC 105608</strain>
    </source>
</reference>
<dbReference type="EnsemblPlants" id="OBART04G27530.1">
    <property type="protein sequence ID" value="OBART04G27530.1"/>
    <property type="gene ID" value="OBART04G27530"/>
</dbReference>
<name>A0A0D3G0Y8_9ORYZ</name>
<dbReference type="HOGENOM" id="CLU_2416783_0_0_1"/>
<organism evidence="1">
    <name type="scientific">Oryza barthii</name>
    <dbReference type="NCBI Taxonomy" id="65489"/>
    <lineage>
        <taxon>Eukaryota</taxon>
        <taxon>Viridiplantae</taxon>
        <taxon>Streptophyta</taxon>
        <taxon>Embryophyta</taxon>
        <taxon>Tracheophyta</taxon>
        <taxon>Spermatophyta</taxon>
        <taxon>Magnoliopsida</taxon>
        <taxon>Liliopsida</taxon>
        <taxon>Poales</taxon>
        <taxon>Poaceae</taxon>
        <taxon>BOP clade</taxon>
        <taxon>Oryzoideae</taxon>
        <taxon>Oryzeae</taxon>
        <taxon>Oryzinae</taxon>
        <taxon>Oryza</taxon>
    </lineage>
</organism>
<evidence type="ECO:0008006" key="3">
    <source>
        <dbReference type="Google" id="ProtNLM"/>
    </source>
</evidence>
<protein>
    <recommendedName>
        <fullName evidence="3">DUF834 domain-containing protein</fullName>
    </recommendedName>
</protein>
<proteinExistence type="predicted"/>
<sequence>MGPEGENTAVAKTEAAGVEERRAELAADTVGDGLGALDDDAAVGGVRDAEVVGEEGEDRAEVGADAGVKYRQELRRDVSVALVKQQQLGEQG</sequence>
<dbReference type="Proteomes" id="UP000026960">
    <property type="component" value="Chromosome 4"/>
</dbReference>
<dbReference type="Gramene" id="OBART04G27530.1">
    <property type="protein sequence ID" value="OBART04G27530.1"/>
    <property type="gene ID" value="OBART04G27530"/>
</dbReference>
<evidence type="ECO:0000313" key="2">
    <source>
        <dbReference type="Proteomes" id="UP000026960"/>
    </source>
</evidence>